<feature type="region of interest" description="Disordered" evidence="1">
    <location>
        <begin position="98"/>
        <end position="138"/>
    </location>
</feature>
<protein>
    <submittedName>
        <fullName evidence="2">Uncharacterized protein</fullName>
    </submittedName>
</protein>
<accession>A0AAP0KCK0</accession>
<dbReference type="EMBL" id="JBBNAG010000003">
    <property type="protein sequence ID" value="KAK9148667.1"/>
    <property type="molecule type" value="Genomic_DNA"/>
</dbReference>
<sequence>MCGAKSKLVRKREEHTHATPDQPTDEEQLYCDAARDCLKEHVYGLGSLAKRKRRYADPGASMSREPMVRRSEFDAVVQRLVQFEAFMQSQLGMCMDFGVNTSQAPPSPPPQEHHQQVGMDPTCAPQQQHDNDDRDNLD</sequence>
<dbReference type="AlphaFoldDB" id="A0AAP0KCK0"/>
<feature type="compositionally biased region" description="Basic and acidic residues" evidence="1">
    <location>
        <begin position="129"/>
        <end position="138"/>
    </location>
</feature>
<dbReference type="Proteomes" id="UP001419268">
    <property type="component" value="Unassembled WGS sequence"/>
</dbReference>
<keyword evidence="3" id="KW-1185">Reference proteome</keyword>
<reference evidence="2 3" key="1">
    <citation type="submission" date="2024-01" db="EMBL/GenBank/DDBJ databases">
        <title>Genome assemblies of Stephania.</title>
        <authorList>
            <person name="Yang L."/>
        </authorList>
    </citation>
    <scope>NUCLEOTIDE SEQUENCE [LARGE SCALE GENOMIC DNA]</scope>
    <source>
        <strain evidence="2">JXDWG</strain>
        <tissue evidence="2">Leaf</tissue>
    </source>
</reference>
<evidence type="ECO:0000256" key="1">
    <source>
        <dbReference type="SAM" id="MobiDB-lite"/>
    </source>
</evidence>
<organism evidence="2 3">
    <name type="scientific">Stephania cephalantha</name>
    <dbReference type="NCBI Taxonomy" id="152367"/>
    <lineage>
        <taxon>Eukaryota</taxon>
        <taxon>Viridiplantae</taxon>
        <taxon>Streptophyta</taxon>
        <taxon>Embryophyta</taxon>
        <taxon>Tracheophyta</taxon>
        <taxon>Spermatophyta</taxon>
        <taxon>Magnoliopsida</taxon>
        <taxon>Ranunculales</taxon>
        <taxon>Menispermaceae</taxon>
        <taxon>Menispermoideae</taxon>
        <taxon>Cissampelideae</taxon>
        <taxon>Stephania</taxon>
    </lineage>
</organism>
<evidence type="ECO:0000313" key="3">
    <source>
        <dbReference type="Proteomes" id="UP001419268"/>
    </source>
</evidence>
<feature type="region of interest" description="Disordered" evidence="1">
    <location>
        <begin position="1"/>
        <end position="27"/>
    </location>
</feature>
<name>A0AAP0KCK0_9MAGN</name>
<proteinExistence type="predicted"/>
<gene>
    <name evidence="2" type="ORF">Scep_007424</name>
</gene>
<comment type="caution">
    <text evidence="2">The sequence shown here is derived from an EMBL/GenBank/DDBJ whole genome shotgun (WGS) entry which is preliminary data.</text>
</comment>
<evidence type="ECO:0000313" key="2">
    <source>
        <dbReference type="EMBL" id="KAK9148667.1"/>
    </source>
</evidence>